<accession>S7MH48</accession>
<feature type="compositionally biased region" description="Polar residues" evidence="2">
    <location>
        <begin position="60"/>
        <end position="71"/>
    </location>
</feature>
<reference evidence="3 4" key="1">
    <citation type="journal article" date="2013" name="Nat. Commun.">
        <title>Genome analysis reveals insights into physiology and longevity of the Brandt's bat Myotis brandtii.</title>
        <authorList>
            <person name="Seim I."/>
            <person name="Fang X."/>
            <person name="Xiong Z."/>
            <person name="Lobanov A.V."/>
            <person name="Huang Z."/>
            <person name="Ma S."/>
            <person name="Feng Y."/>
            <person name="Turanov A.A."/>
            <person name="Zhu Y."/>
            <person name="Lenz T.L."/>
            <person name="Gerashchenko M.V."/>
            <person name="Fan D."/>
            <person name="Hee Yim S."/>
            <person name="Yao X."/>
            <person name="Jordan D."/>
            <person name="Xiong Y."/>
            <person name="Ma Y."/>
            <person name="Lyapunov A.N."/>
            <person name="Chen G."/>
            <person name="Kulakova O.I."/>
            <person name="Sun Y."/>
            <person name="Lee S.G."/>
            <person name="Bronson R.T."/>
            <person name="Moskalev A.A."/>
            <person name="Sunyaev S.R."/>
            <person name="Zhang G."/>
            <person name="Krogh A."/>
            <person name="Wang J."/>
            <person name="Gladyshev V.N."/>
        </authorList>
    </citation>
    <scope>NUCLEOTIDE SEQUENCE [LARGE SCALE GENOMIC DNA]</scope>
</reference>
<dbReference type="eggNOG" id="ENOG502R2KT">
    <property type="taxonomic scope" value="Eukaryota"/>
</dbReference>
<evidence type="ECO:0000256" key="1">
    <source>
        <dbReference type="SAM" id="Coils"/>
    </source>
</evidence>
<keyword evidence="1" id="KW-0175">Coiled coil</keyword>
<proteinExistence type="predicted"/>
<protein>
    <submittedName>
        <fullName evidence="3">Amyotrophic lateral sclerosis 2 chromosomal region candidate protein 12 protein</fullName>
    </submittedName>
</protein>
<feature type="compositionally biased region" description="Basic and acidic residues" evidence="2">
    <location>
        <begin position="50"/>
        <end position="59"/>
    </location>
</feature>
<evidence type="ECO:0000313" key="4">
    <source>
        <dbReference type="Proteomes" id="UP000052978"/>
    </source>
</evidence>
<feature type="coiled-coil region" evidence="1">
    <location>
        <begin position="134"/>
        <end position="220"/>
    </location>
</feature>
<dbReference type="AlphaFoldDB" id="S7MH48"/>
<dbReference type="EMBL" id="KE161251">
    <property type="protein sequence ID" value="EPQ02695.1"/>
    <property type="molecule type" value="Genomic_DNA"/>
</dbReference>
<gene>
    <name evidence="3" type="ORF">D623_10008614</name>
</gene>
<organism evidence="3 4">
    <name type="scientific">Myotis brandtii</name>
    <name type="common">Brandt's bat</name>
    <dbReference type="NCBI Taxonomy" id="109478"/>
    <lineage>
        <taxon>Eukaryota</taxon>
        <taxon>Metazoa</taxon>
        <taxon>Chordata</taxon>
        <taxon>Craniata</taxon>
        <taxon>Vertebrata</taxon>
        <taxon>Euteleostomi</taxon>
        <taxon>Mammalia</taxon>
        <taxon>Eutheria</taxon>
        <taxon>Laurasiatheria</taxon>
        <taxon>Chiroptera</taxon>
        <taxon>Yangochiroptera</taxon>
        <taxon>Vespertilionidae</taxon>
        <taxon>Myotis</taxon>
    </lineage>
</organism>
<name>S7MH48_MYOBR</name>
<sequence>MLEGKKIKGLLTWQPRLPQTSYHVPQPSHLLHLLGPLELGTTEANQDPSATKKDLHRETQANSSSSSFKKTKLCPTTNKTCCLPKEVINVCPGYRLFRNREQISVTLGDEMFDRKKRLKSEIMDKIRIRRTDIITDLEEQISELTTIIEQMNTDHQSAKTTLSNEMEIRCAEMKQDFENKSRELKEAHAAELSEMENNYKAALKEEKLASQEKLEEMGKEYKYLKNMFFMYQDSLYDEMEDKLSKKKAEWEKDEKSEREKILLQQKNTMTKKFELESEEEKKKLSESYSTLFENVTQEKEELLKQHEKDTLQLKELKKTNEIIEEELHAQAIILESLNTTLYQTQMELQKEKAAVANLEKTLQTKLAETEEKFKFTIQLLREENIHLRQKINTKNGGIYEERSGRSTCITIYEDDTETLEEGSNKRQEL</sequence>
<evidence type="ECO:0000313" key="3">
    <source>
        <dbReference type="EMBL" id="EPQ02695.1"/>
    </source>
</evidence>
<feature type="region of interest" description="Disordered" evidence="2">
    <location>
        <begin position="41"/>
        <end position="71"/>
    </location>
</feature>
<dbReference type="InterPro" id="IPR026674">
    <property type="entry name" value="FLACC1"/>
</dbReference>
<dbReference type="GO" id="GO:0005737">
    <property type="term" value="C:cytoplasm"/>
    <property type="evidence" value="ECO:0007669"/>
    <property type="project" value="TreeGrafter"/>
</dbReference>
<evidence type="ECO:0000256" key="2">
    <source>
        <dbReference type="SAM" id="MobiDB-lite"/>
    </source>
</evidence>
<feature type="coiled-coil region" evidence="1">
    <location>
        <begin position="299"/>
        <end position="368"/>
    </location>
</feature>
<dbReference type="Proteomes" id="UP000052978">
    <property type="component" value="Unassembled WGS sequence"/>
</dbReference>
<dbReference type="PANTHER" id="PTHR21707:SF42">
    <property type="entry name" value="FLAGELLUM-ASSOCIATED COILED-COIL DOMAIN-CONTAINING PROTEIN 1"/>
    <property type="match status" value="1"/>
</dbReference>
<dbReference type="PANTHER" id="PTHR21707">
    <property type="entry name" value="FLAGELLUM-ASSOCIATED COILED-COIL DOMAIN-CONTAINING PROTEIN 1"/>
    <property type="match status" value="1"/>
</dbReference>
<keyword evidence="4" id="KW-1185">Reference proteome</keyword>